<feature type="coiled-coil region" evidence="1">
    <location>
        <begin position="27"/>
        <end position="82"/>
    </location>
</feature>
<dbReference type="OrthoDB" id="5652296at2"/>
<name>A0A0W0SR39_9GAMM</name>
<keyword evidence="3" id="KW-1185">Reference proteome</keyword>
<reference evidence="2 3" key="1">
    <citation type="submission" date="2015-11" db="EMBL/GenBank/DDBJ databases">
        <title>Genomic analysis of 38 Legionella species identifies large and diverse effector repertoires.</title>
        <authorList>
            <person name="Burstein D."/>
            <person name="Amaro F."/>
            <person name="Zusman T."/>
            <person name="Lifshitz Z."/>
            <person name="Cohen O."/>
            <person name="Gilbert J.A."/>
            <person name="Pupko T."/>
            <person name="Shuman H.A."/>
            <person name="Segal G."/>
        </authorList>
    </citation>
    <scope>NUCLEOTIDE SEQUENCE [LARGE SCALE GENOMIC DNA]</scope>
    <source>
        <strain evidence="2 3">ATCC 700990</strain>
    </source>
</reference>
<keyword evidence="1" id="KW-0175">Coiled coil</keyword>
<organism evidence="2 3">
    <name type="scientific">Legionella drozanskii LLAP-1</name>
    <dbReference type="NCBI Taxonomy" id="1212489"/>
    <lineage>
        <taxon>Bacteria</taxon>
        <taxon>Pseudomonadati</taxon>
        <taxon>Pseudomonadota</taxon>
        <taxon>Gammaproteobacteria</taxon>
        <taxon>Legionellales</taxon>
        <taxon>Legionellaceae</taxon>
        <taxon>Legionella</taxon>
    </lineage>
</organism>
<evidence type="ECO:0000256" key="1">
    <source>
        <dbReference type="SAM" id="Coils"/>
    </source>
</evidence>
<proteinExistence type="predicted"/>
<dbReference type="EMBL" id="LNXY01000027">
    <property type="protein sequence ID" value="KTC85747.1"/>
    <property type="molecule type" value="Genomic_DNA"/>
</dbReference>
<dbReference type="RefSeq" id="WP_058496357.1">
    <property type="nucleotide sequence ID" value="NZ_CAAAIU010000001.1"/>
</dbReference>
<dbReference type="Pfam" id="PF10975">
    <property type="entry name" value="DUF2802"/>
    <property type="match status" value="1"/>
</dbReference>
<sequence>MSIILSIGGLLLALLSLKALITYHRMFMKMARQVKELNTELEQLQVNHNLLVNADLGFGKQITEINRQLISMDNQLQALENKRDNDGGYQHALRILEMGGNKDEIIDSCHLSNAEAELLMNLQAYRSVIKKHRKTVID</sequence>
<dbReference type="STRING" id="1212489.Ldro_2072"/>
<dbReference type="Proteomes" id="UP000054736">
    <property type="component" value="Unassembled WGS sequence"/>
</dbReference>
<dbReference type="PATRIC" id="fig|1212489.4.peg.2190"/>
<gene>
    <name evidence="2" type="ORF">Ldro_2072</name>
</gene>
<dbReference type="InterPro" id="IPR021244">
    <property type="entry name" value="DUF2802"/>
</dbReference>
<comment type="caution">
    <text evidence="2">The sequence shown here is derived from an EMBL/GenBank/DDBJ whole genome shotgun (WGS) entry which is preliminary data.</text>
</comment>
<evidence type="ECO:0008006" key="4">
    <source>
        <dbReference type="Google" id="ProtNLM"/>
    </source>
</evidence>
<evidence type="ECO:0000313" key="3">
    <source>
        <dbReference type="Proteomes" id="UP000054736"/>
    </source>
</evidence>
<accession>A0A0W0SR39</accession>
<protein>
    <recommendedName>
        <fullName evidence="4">DUF2802 domain-containing protein</fullName>
    </recommendedName>
</protein>
<evidence type="ECO:0000313" key="2">
    <source>
        <dbReference type="EMBL" id="KTC85747.1"/>
    </source>
</evidence>
<dbReference type="AlphaFoldDB" id="A0A0W0SR39"/>